<dbReference type="PANTHER" id="PTHR10266">
    <property type="entry name" value="CYTOCHROME C1"/>
    <property type="match status" value="1"/>
</dbReference>
<comment type="cofactor">
    <cofactor evidence="8">
        <name>heme c</name>
        <dbReference type="ChEBI" id="CHEBI:61717"/>
    </cofactor>
    <text evidence="8">Binds 1 heme c group covalently per subunit.</text>
</comment>
<dbReference type="GO" id="GO:0020037">
    <property type="term" value="F:heme binding"/>
    <property type="evidence" value="ECO:0007669"/>
    <property type="project" value="InterPro"/>
</dbReference>
<sequence>MCAYLHAALANIWLKSEFPGGYAWVCLCVFIGLHIKHGILLAPGQPQWVACVVHFVLVWYFSSCFVMSFWCKNSSHCVQWCVLDDSPIPPQTLSILTITMSTAVVATFVCTFQSKSLMAGKKAHPIKRDWYWNHNDRFEIWHSLDWPSVRRGRQIYTEVFAPCHPLGRMTFTHFQGFMTREEIKQLASQYEVVDSSPDSEGMLNPRPGKPTDTLPLPFPNQRAAQFANNGSEPPDLQHSVFGKEGGADYIFSLLTGYNWGNGDLLEIPPFAPELKPGQFWNPYFKDCVLSMPPPLSDGMVDYEDGTPATISQMAKDVVNFLRWSAESEYDDRRVMFWKAFTTMGLVNCILFHYCQKNTNWRIYGRTTFRYWKKTW</sequence>
<dbReference type="Pfam" id="PF02167">
    <property type="entry name" value="Cytochrom_C1"/>
    <property type="match status" value="1"/>
</dbReference>
<keyword evidence="2 8" id="KW-0349">Heme</keyword>
<evidence type="ECO:0000256" key="9">
    <source>
        <dbReference type="SAM" id="Phobius"/>
    </source>
</evidence>
<keyword evidence="4 8" id="KW-0479">Metal-binding</keyword>
<dbReference type="AlphaFoldDB" id="G0URF3"/>
<keyword evidence="3 9" id="KW-0812">Transmembrane</keyword>
<dbReference type="GO" id="GO:0006122">
    <property type="term" value="P:mitochondrial electron transport, ubiquinol to cytochrome c"/>
    <property type="evidence" value="ECO:0007669"/>
    <property type="project" value="TreeGrafter"/>
</dbReference>
<accession>G0URF3</accession>
<feature type="transmembrane region" description="Helical" evidence="9">
    <location>
        <begin position="21"/>
        <end position="41"/>
    </location>
</feature>
<name>G0URF3_TRYCI</name>
<evidence type="ECO:0000256" key="2">
    <source>
        <dbReference type="ARBA" id="ARBA00022617"/>
    </source>
</evidence>
<keyword evidence="5 9" id="KW-1133">Transmembrane helix</keyword>
<evidence type="ECO:0000256" key="6">
    <source>
        <dbReference type="ARBA" id="ARBA00023004"/>
    </source>
</evidence>
<feature type="transmembrane region" description="Helical" evidence="9">
    <location>
        <begin position="93"/>
        <end position="112"/>
    </location>
</feature>
<dbReference type="FunFam" id="1.10.760.10:FF:000018">
    <property type="entry name" value="Cytochrome c1, heme protein, mitochondrial"/>
    <property type="match status" value="1"/>
</dbReference>
<evidence type="ECO:0000256" key="1">
    <source>
        <dbReference type="ARBA" id="ARBA00004370"/>
    </source>
</evidence>
<dbReference type="GO" id="GO:0005739">
    <property type="term" value="C:mitochondrion"/>
    <property type="evidence" value="ECO:0007669"/>
    <property type="project" value="GOC"/>
</dbReference>
<evidence type="ECO:0000256" key="8">
    <source>
        <dbReference type="PIRSR" id="PIRSR602326-1"/>
    </source>
</evidence>
<gene>
    <name evidence="10" type="ORF">TCIL3000_8_1840</name>
</gene>
<dbReference type="VEuPathDB" id="TriTrypDB:TcIL3000_8_1840"/>
<dbReference type="GO" id="GO:0046872">
    <property type="term" value="F:metal ion binding"/>
    <property type="evidence" value="ECO:0007669"/>
    <property type="project" value="UniProtKB-KW"/>
</dbReference>
<dbReference type="EMBL" id="HE575321">
    <property type="protein sequence ID" value="CCC91965.1"/>
    <property type="molecule type" value="Genomic_DNA"/>
</dbReference>
<evidence type="ECO:0000256" key="7">
    <source>
        <dbReference type="ARBA" id="ARBA00023136"/>
    </source>
</evidence>
<protein>
    <submittedName>
        <fullName evidence="10">Putative cytochrome c1, heme protein, mitochondrial</fullName>
    </submittedName>
</protein>
<dbReference type="GO" id="GO:0016020">
    <property type="term" value="C:membrane"/>
    <property type="evidence" value="ECO:0007669"/>
    <property type="project" value="UniProtKB-SubCell"/>
</dbReference>
<reference evidence="10" key="1">
    <citation type="journal article" date="2012" name="Proc. Natl. Acad. Sci. U.S.A.">
        <title>Antigenic diversity is generated by distinct evolutionary mechanisms in African trypanosome species.</title>
        <authorList>
            <person name="Jackson A.P."/>
            <person name="Berry A."/>
            <person name="Aslett M."/>
            <person name="Allison H.C."/>
            <person name="Burton P."/>
            <person name="Vavrova-Anderson J."/>
            <person name="Brown R."/>
            <person name="Browne H."/>
            <person name="Corton N."/>
            <person name="Hauser H."/>
            <person name="Gamble J."/>
            <person name="Gilderthorp R."/>
            <person name="Marcello L."/>
            <person name="McQuillan J."/>
            <person name="Otto T.D."/>
            <person name="Quail M.A."/>
            <person name="Sanders M.J."/>
            <person name="van Tonder A."/>
            <person name="Ginger M.L."/>
            <person name="Field M.C."/>
            <person name="Barry J.D."/>
            <person name="Hertz-Fowler C."/>
            <person name="Berriman M."/>
        </authorList>
    </citation>
    <scope>NUCLEOTIDE SEQUENCE</scope>
    <source>
        <strain evidence="10">IL3000</strain>
    </source>
</reference>
<evidence type="ECO:0000313" key="10">
    <source>
        <dbReference type="EMBL" id="CCC91965.1"/>
    </source>
</evidence>
<organism evidence="10">
    <name type="scientific">Trypanosoma congolense (strain IL3000)</name>
    <dbReference type="NCBI Taxonomy" id="1068625"/>
    <lineage>
        <taxon>Eukaryota</taxon>
        <taxon>Discoba</taxon>
        <taxon>Euglenozoa</taxon>
        <taxon>Kinetoplastea</taxon>
        <taxon>Metakinetoplastina</taxon>
        <taxon>Trypanosomatida</taxon>
        <taxon>Trypanosomatidae</taxon>
        <taxon>Trypanosoma</taxon>
        <taxon>Nannomonas</taxon>
    </lineage>
</organism>
<dbReference type="InterPro" id="IPR002326">
    <property type="entry name" value="Cyt_c1"/>
</dbReference>
<evidence type="ECO:0000256" key="3">
    <source>
        <dbReference type="ARBA" id="ARBA00022692"/>
    </source>
</evidence>
<feature type="binding site" description="covalent" evidence="8">
    <location>
        <position position="291"/>
    </location>
    <ligand>
        <name>heme c</name>
        <dbReference type="ChEBI" id="CHEBI:61717"/>
    </ligand>
</feature>
<evidence type="ECO:0000256" key="4">
    <source>
        <dbReference type="ARBA" id="ARBA00022723"/>
    </source>
</evidence>
<dbReference type="InterPro" id="IPR036909">
    <property type="entry name" value="Cyt_c-like_dom_sf"/>
</dbReference>
<feature type="binding site" description="covalent" evidence="8">
    <location>
        <position position="163"/>
    </location>
    <ligand>
        <name>heme c</name>
        <dbReference type="ChEBI" id="CHEBI:61717"/>
    </ligand>
</feature>
<dbReference type="Gene3D" id="1.10.760.10">
    <property type="entry name" value="Cytochrome c-like domain"/>
    <property type="match status" value="1"/>
</dbReference>
<feature type="transmembrane region" description="Helical" evidence="9">
    <location>
        <begin position="48"/>
        <end position="70"/>
    </location>
</feature>
<dbReference type="PRINTS" id="PR00603">
    <property type="entry name" value="CYTOCHROMEC1"/>
</dbReference>
<feature type="binding site" description="covalent" evidence="8">
    <location>
        <position position="164"/>
    </location>
    <ligand>
        <name>heme c</name>
        <dbReference type="ChEBI" id="CHEBI:61717"/>
    </ligand>
</feature>
<evidence type="ECO:0000256" key="5">
    <source>
        <dbReference type="ARBA" id="ARBA00022989"/>
    </source>
</evidence>
<dbReference type="GO" id="GO:0009055">
    <property type="term" value="F:electron transfer activity"/>
    <property type="evidence" value="ECO:0007669"/>
    <property type="project" value="InterPro"/>
</dbReference>
<dbReference type="PANTHER" id="PTHR10266:SF3">
    <property type="entry name" value="CYTOCHROME C1, HEME PROTEIN, MITOCHONDRIAL"/>
    <property type="match status" value="1"/>
</dbReference>
<dbReference type="SUPFAM" id="SSF46626">
    <property type="entry name" value="Cytochrome c"/>
    <property type="match status" value="1"/>
</dbReference>
<keyword evidence="6 8" id="KW-0408">Iron</keyword>
<proteinExistence type="predicted"/>
<keyword evidence="7 9" id="KW-0472">Membrane</keyword>
<comment type="subcellular location">
    <subcellularLocation>
        <location evidence="1">Membrane</location>
    </subcellularLocation>
</comment>